<sequence length="358" mass="39742">MINPNLGQKAKKTLQEFVPVIDERIARYFDKELGAEFGFNARQKQMVRQALLHGKEYILRPTKRLRASFVNYGYMLGNDNVTAEVWQAAVGIELVHAALLMHDDFMDLDDARRRGPATHKFYEKKFGGQVHLGEAMAVTVGDALLCLGFELIQSTGNSNVMRQVLRGIANTAWGQGYDITLEAFGNWTEEDVIVLHQAKTAIYTYENPLCTGALMAGLPEPVYPILHDYSMDGGVAFQLQDDILGVFGDPEKTGKSADSDLKQGKCTLLVLKVLQDGTKGQITSLRKAWGNRGATREELDKAKAAIIDSGSYEYSKQLAKKFASKAAKRVSELRSLHLKAGAIDYIQGVAEYMIEREV</sequence>
<evidence type="ECO:0000313" key="8">
    <source>
        <dbReference type="Proteomes" id="UP000034502"/>
    </source>
</evidence>
<dbReference type="PANTHER" id="PTHR12001:SF85">
    <property type="entry name" value="SHORT CHAIN ISOPRENYL DIPHOSPHATE SYNTHASE"/>
    <property type="match status" value="1"/>
</dbReference>
<dbReference type="SUPFAM" id="SSF48576">
    <property type="entry name" value="Terpenoid synthases"/>
    <property type="match status" value="1"/>
</dbReference>
<comment type="similarity">
    <text evidence="2 6">Belongs to the FPP/GGPP synthase family.</text>
</comment>
<name>A0A0G1RZE2_9BACT</name>
<dbReference type="Pfam" id="PF00348">
    <property type="entry name" value="polyprenyl_synt"/>
    <property type="match status" value="1"/>
</dbReference>
<dbReference type="CDD" id="cd00685">
    <property type="entry name" value="Trans_IPPS_HT"/>
    <property type="match status" value="1"/>
</dbReference>
<dbReference type="Gene3D" id="1.10.600.10">
    <property type="entry name" value="Farnesyl Diphosphate Synthase"/>
    <property type="match status" value="1"/>
</dbReference>
<keyword evidence="4" id="KW-0479">Metal-binding</keyword>
<reference evidence="7 8" key="1">
    <citation type="journal article" date="2015" name="Nature">
        <title>rRNA introns, odd ribosomes, and small enigmatic genomes across a large radiation of phyla.</title>
        <authorList>
            <person name="Brown C.T."/>
            <person name="Hug L.A."/>
            <person name="Thomas B.C."/>
            <person name="Sharon I."/>
            <person name="Castelle C.J."/>
            <person name="Singh A."/>
            <person name="Wilkins M.J."/>
            <person name="Williams K.H."/>
            <person name="Banfield J.F."/>
        </authorList>
    </citation>
    <scope>NUCLEOTIDE SEQUENCE [LARGE SCALE GENOMIC DNA]</scope>
</reference>
<proteinExistence type="inferred from homology"/>
<keyword evidence="3 6" id="KW-0808">Transferase</keyword>
<dbReference type="Proteomes" id="UP000034502">
    <property type="component" value="Unassembled WGS sequence"/>
</dbReference>
<dbReference type="GO" id="GO:0046872">
    <property type="term" value="F:metal ion binding"/>
    <property type="evidence" value="ECO:0007669"/>
    <property type="project" value="UniProtKB-KW"/>
</dbReference>
<keyword evidence="5" id="KW-0460">Magnesium</keyword>
<dbReference type="InterPro" id="IPR008949">
    <property type="entry name" value="Isoprenoid_synthase_dom_sf"/>
</dbReference>
<dbReference type="PANTHER" id="PTHR12001">
    <property type="entry name" value="GERANYLGERANYL PYROPHOSPHATE SYNTHASE"/>
    <property type="match status" value="1"/>
</dbReference>
<comment type="caution">
    <text evidence="7">The sequence shown here is derived from an EMBL/GenBank/DDBJ whole genome shotgun (WGS) entry which is preliminary data.</text>
</comment>
<protein>
    <submittedName>
        <fullName evidence="7">Polyprenyl synthetase superfamily</fullName>
    </submittedName>
</protein>
<accession>A0A0G1RZE2</accession>
<evidence type="ECO:0000313" key="7">
    <source>
        <dbReference type="EMBL" id="KKU62456.1"/>
    </source>
</evidence>
<dbReference type="GO" id="GO:0004659">
    <property type="term" value="F:prenyltransferase activity"/>
    <property type="evidence" value="ECO:0007669"/>
    <property type="project" value="InterPro"/>
</dbReference>
<dbReference type="AlphaFoldDB" id="A0A0G1RZE2"/>
<evidence type="ECO:0000256" key="1">
    <source>
        <dbReference type="ARBA" id="ARBA00001946"/>
    </source>
</evidence>
<dbReference type="SFLD" id="SFLDS00005">
    <property type="entry name" value="Isoprenoid_Synthase_Type_I"/>
    <property type="match status" value="1"/>
</dbReference>
<comment type="cofactor">
    <cofactor evidence="1">
        <name>Mg(2+)</name>
        <dbReference type="ChEBI" id="CHEBI:18420"/>
    </cofactor>
</comment>
<dbReference type="STRING" id="1618364.UX86_C0048G0004"/>
<evidence type="ECO:0000256" key="5">
    <source>
        <dbReference type="ARBA" id="ARBA00022842"/>
    </source>
</evidence>
<organism evidence="7 8">
    <name type="scientific">Candidatus Amesbacteria bacterium GW2011_GWC1_47_15</name>
    <dbReference type="NCBI Taxonomy" id="1618364"/>
    <lineage>
        <taxon>Bacteria</taxon>
        <taxon>Candidatus Amesiibacteriota</taxon>
    </lineage>
</organism>
<dbReference type="GO" id="GO:0008299">
    <property type="term" value="P:isoprenoid biosynthetic process"/>
    <property type="evidence" value="ECO:0007669"/>
    <property type="project" value="InterPro"/>
</dbReference>
<evidence type="ECO:0000256" key="4">
    <source>
        <dbReference type="ARBA" id="ARBA00022723"/>
    </source>
</evidence>
<evidence type="ECO:0000256" key="3">
    <source>
        <dbReference type="ARBA" id="ARBA00022679"/>
    </source>
</evidence>
<dbReference type="EMBL" id="LCNU01000048">
    <property type="protein sequence ID" value="KKU62456.1"/>
    <property type="molecule type" value="Genomic_DNA"/>
</dbReference>
<evidence type="ECO:0000256" key="2">
    <source>
        <dbReference type="ARBA" id="ARBA00006706"/>
    </source>
</evidence>
<evidence type="ECO:0000256" key="6">
    <source>
        <dbReference type="RuleBase" id="RU004466"/>
    </source>
</evidence>
<dbReference type="InterPro" id="IPR000092">
    <property type="entry name" value="Polyprenyl_synt"/>
</dbReference>
<gene>
    <name evidence="7" type="ORF">UX86_C0048G0004</name>
</gene>